<comment type="caution">
    <text evidence="10">The sequence shown here is derived from an EMBL/GenBank/DDBJ whole genome shotgun (WGS) entry which is preliminary data.</text>
</comment>
<keyword evidence="5 7" id="KW-0573">Peptidoglycan synthesis</keyword>
<evidence type="ECO:0000259" key="9">
    <source>
        <dbReference type="PROSITE" id="PS52029"/>
    </source>
</evidence>
<dbReference type="InterPro" id="IPR005490">
    <property type="entry name" value="LD_TPept_cat_dom"/>
</dbReference>
<comment type="similarity">
    <text evidence="2">Belongs to the YkuD family.</text>
</comment>
<keyword evidence="4 7" id="KW-0133">Cell shape</keyword>
<evidence type="ECO:0000256" key="3">
    <source>
        <dbReference type="ARBA" id="ARBA00022679"/>
    </source>
</evidence>
<sequence length="204" mass="22421">MRVFNKQVILLGVLGWLLGGCATNEVQTPPSPPPLAPSRAAVPNEPWLLVDTKADNLVIMRGQQPVQVFRKVALGSSGAGLKFARGDNKTPLGVFRVGWINDHSRFKKFIGLDYPNLDYAEQALREHRIDRLTYERIRAAWVNGRTPPQDTPLGGQIGIHGIGFGDPSVHSAGINWTSGCVALDNGQIDALRPWVRVGMRVEIR</sequence>
<dbReference type="SUPFAM" id="SSF141523">
    <property type="entry name" value="L,D-transpeptidase catalytic domain-like"/>
    <property type="match status" value="1"/>
</dbReference>
<feature type="signal peptide" evidence="8">
    <location>
        <begin position="1"/>
        <end position="22"/>
    </location>
</feature>
<keyword evidence="6 7" id="KW-0961">Cell wall biogenesis/degradation</keyword>
<dbReference type="Pfam" id="PF03734">
    <property type="entry name" value="YkuD"/>
    <property type="match status" value="1"/>
</dbReference>
<dbReference type="Gene3D" id="2.40.440.10">
    <property type="entry name" value="L,D-transpeptidase catalytic domain-like"/>
    <property type="match status" value="1"/>
</dbReference>
<dbReference type="PANTHER" id="PTHR36699:SF1">
    <property type="entry name" value="L,D-TRANSPEPTIDASE YAFK-RELATED"/>
    <property type="match status" value="1"/>
</dbReference>
<keyword evidence="3" id="KW-0808">Transferase</keyword>
<feature type="domain" description="L,D-TPase catalytic" evidence="9">
    <location>
        <begin position="46"/>
        <end position="204"/>
    </location>
</feature>
<keyword evidence="11" id="KW-1185">Reference proteome</keyword>
<comment type="pathway">
    <text evidence="1 7">Cell wall biogenesis; peptidoglycan biosynthesis.</text>
</comment>
<evidence type="ECO:0000256" key="4">
    <source>
        <dbReference type="ARBA" id="ARBA00022960"/>
    </source>
</evidence>
<gene>
    <name evidence="10" type="ORF">E4P82_16670</name>
</gene>
<name>A0ABX1TMN6_9GAMM</name>
<accession>A0ABX1TMN6</accession>
<dbReference type="PROSITE" id="PS52029">
    <property type="entry name" value="LD_TPASE"/>
    <property type="match status" value="1"/>
</dbReference>
<evidence type="ECO:0000313" key="10">
    <source>
        <dbReference type="EMBL" id="NMQ20682.1"/>
    </source>
</evidence>
<proteinExistence type="inferred from homology"/>
<feature type="active site" description="Nucleophile" evidence="7">
    <location>
        <position position="180"/>
    </location>
</feature>
<feature type="active site" description="Proton donor/acceptor" evidence="7">
    <location>
        <position position="160"/>
    </location>
</feature>
<keyword evidence="8" id="KW-0732">Signal</keyword>
<dbReference type="PANTHER" id="PTHR36699">
    <property type="entry name" value="LD-TRANSPEPTIDASE"/>
    <property type="match status" value="1"/>
</dbReference>
<dbReference type="EMBL" id="SPMZ01000058">
    <property type="protein sequence ID" value="NMQ20682.1"/>
    <property type="molecule type" value="Genomic_DNA"/>
</dbReference>
<dbReference type="CDD" id="cd16913">
    <property type="entry name" value="YkuD_like"/>
    <property type="match status" value="1"/>
</dbReference>
<dbReference type="RefSeq" id="WP_169249951.1">
    <property type="nucleotide sequence ID" value="NZ_SPMZ01000058.1"/>
</dbReference>
<evidence type="ECO:0000256" key="6">
    <source>
        <dbReference type="ARBA" id="ARBA00023316"/>
    </source>
</evidence>
<evidence type="ECO:0000256" key="7">
    <source>
        <dbReference type="PROSITE-ProRule" id="PRU01373"/>
    </source>
</evidence>
<feature type="chain" id="PRO_5045971756" evidence="8">
    <location>
        <begin position="23"/>
        <end position="204"/>
    </location>
</feature>
<evidence type="ECO:0000256" key="1">
    <source>
        <dbReference type="ARBA" id="ARBA00004752"/>
    </source>
</evidence>
<evidence type="ECO:0000313" key="11">
    <source>
        <dbReference type="Proteomes" id="UP000760480"/>
    </source>
</evidence>
<dbReference type="InterPro" id="IPR038063">
    <property type="entry name" value="Transpep_catalytic_dom"/>
</dbReference>
<dbReference type="Proteomes" id="UP000760480">
    <property type="component" value="Unassembled WGS sequence"/>
</dbReference>
<evidence type="ECO:0000256" key="8">
    <source>
        <dbReference type="SAM" id="SignalP"/>
    </source>
</evidence>
<dbReference type="PROSITE" id="PS51257">
    <property type="entry name" value="PROKAR_LIPOPROTEIN"/>
    <property type="match status" value="1"/>
</dbReference>
<evidence type="ECO:0000256" key="5">
    <source>
        <dbReference type="ARBA" id="ARBA00022984"/>
    </source>
</evidence>
<evidence type="ECO:0000256" key="2">
    <source>
        <dbReference type="ARBA" id="ARBA00005992"/>
    </source>
</evidence>
<reference evidence="10 11" key="1">
    <citation type="submission" date="2019-03" db="EMBL/GenBank/DDBJ databases">
        <title>Metabolic reconstructions from genomes of highly enriched 'Candidatus Accumulibacter' and 'Candidatus Competibacter' bioreactor populations.</title>
        <authorList>
            <person name="Annavajhala M.K."/>
            <person name="Welles L."/>
            <person name="Abbas B."/>
            <person name="Sorokin D."/>
            <person name="Park H."/>
            <person name="Van Loosdrecht M."/>
            <person name="Chandran K."/>
        </authorList>
    </citation>
    <scope>NUCLEOTIDE SEQUENCE [LARGE SCALE GENOMIC DNA]</scope>
    <source>
        <strain evidence="10 11">SBR_G</strain>
    </source>
</reference>
<protein>
    <submittedName>
        <fullName evidence="10">L,D-transpeptidase</fullName>
    </submittedName>
</protein>
<organism evidence="10 11">
    <name type="scientific">Candidatus Competibacter phosphatis</name>
    <dbReference type="NCBI Taxonomy" id="221280"/>
    <lineage>
        <taxon>Bacteria</taxon>
        <taxon>Pseudomonadati</taxon>
        <taxon>Pseudomonadota</taxon>
        <taxon>Gammaproteobacteria</taxon>
        <taxon>Candidatus Competibacteraceae</taxon>
        <taxon>Candidatus Competibacter</taxon>
    </lineage>
</organism>